<evidence type="ECO:0000256" key="4">
    <source>
        <dbReference type="ARBA" id="ARBA00022448"/>
    </source>
</evidence>
<feature type="domain" description="Vps52 C-terminal" evidence="8">
    <location>
        <begin position="245"/>
        <end position="565"/>
    </location>
</feature>
<evidence type="ECO:0000313" key="9">
    <source>
        <dbReference type="EMBL" id="CAI5453991.1"/>
    </source>
</evidence>
<dbReference type="PANTHER" id="PTHR14190:SF7">
    <property type="entry name" value="VACUOLAR PROTEIN SORTING-ASSOCIATED PROTEIN 52 HOMOLOG"/>
    <property type="match status" value="1"/>
</dbReference>
<evidence type="ECO:0000313" key="10">
    <source>
        <dbReference type="Proteomes" id="UP001152747"/>
    </source>
</evidence>
<dbReference type="GO" id="GO:0000938">
    <property type="term" value="C:GARP complex"/>
    <property type="evidence" value="ECO:0007669"/>
    <property type="project" value="TreeGrafter"/>
</dbReference>
<evidence type="ECO:0000256" key="3">
    <source>
        <dbReference type="ARBA" id="ARBA00017083"/>
    </source>
</evidence>
<evidence type="ECO:0000256" key="1">
    <source>
        <dbReference type="ARBA" id="ARBA00004601"/>
    </source>
</evidence>
<accession>A0A9P1J0E6</accession>
<comment type="caution">
    <text evidence="9">The sequence shown here is derived from an EMBL/GenBank/DDBJ whole genome shotgun (WGS) entry which is preliminary data.</text>
</comment>
<comment type="similarity">
    <text evidence="2">Belongs to the VPS52 family.</text>
</comment>
<organism evidence="9 10">
    <name type="scientific">Caenorhabditis angaria</name>
    <dbReference type="NCBI Taxonomy" id="860376"/>
    <lineage>
        <taxon>Eukaryota</taxon>
        <taxon>Metazoa</taxon>
        <taxon>Ecdysozoa</taxon>
        <taxon>Nematoda</taxon>
        <taxon>Chromadorea</taxon>
        <taxon>Rhabditida</taxon>
        <taxon>Rhabditina</taxon>
        <taxon>Rhabditomorpha</taxon>
        <taxon>Rhabditoidea</taxon>
        <taxon>Rhabditidae</taxon>
        <taxon>Peloderinae</taxon>
        <taxon>Caenorhabditis</taxon>
    </lineage>
</organism>
<evidence type="ECO:0000259" key="7">
    <source>
        <dbReference type="Pfam" id="PF04129"/>
    </source>
</evidence>
<gene>
    <name evidence="9" type="ORF">CAMP_LOCUS16628</name>
</gene>
<feature type="domain" description="Vps52 coiled-coil" evidence="7">
    <location>
        <begin position="59"/>
        <end position="228"/>
    </location>
</feature>
<dbReference type="AlphaFoldDB" id="A0A9P1J0E6"/>
<dbReference type="Pfam" id="PF20655">
    <property type="entry name" value="Vps52_C"/>
    <property type="match status" value="1"/>
</dbReference>
<proteinExistence type="inferred from homology"/>
<comment type="subcellular location">
    <subcellularLocation>
        <location evidence="1">Golgi apparatus</location>
        <location evidence="1">trans-Golgi network</location>
    </subcellularLocation>
</comment>
<dbReference type="GO" id="GO:0006896">
    <property type="term" value="P:Golgi to vacuole transport"/>
    <property type="evidence" value="ECO:0007669"/>
    <property type="project" value="TreeGrafter"/>
</dbReference>
<evidence type="ECO:0000259" key="8">
    <source>
        <dbReference type="Pfam" id="PF20655"/>
    </source>
</evidence>
<dbReference type="GO" id="GO:0019905">
    <property type="term" value="F:syntaxin binding"/>
    <property type="evidence" value="ECO:0007669"/>
    <property type="project" value="TreeGrafter"/>
</dbReference>
<dbReference type="GO" id="GO:0042147">
    <property type="term" value="P:retrograde transport, endosome to Golgi"/>
    <property type="evidence" value="ECO:0007669"/>
    <property type="project" value="TreeGrafter"/>
</dbReference>
<dbReference type="EMBL" id="CANHGI010000006">
    <property type="protein sequence ID" value="CAI5453991.1"/>
    <property type="molecule type" value="Genomic_DNA"/>
</dbReference>
<dbReference type="Proteomes" id="UP001152747">
    <property type="component" value="Unassembled WGS sequence"/>
</dbReference>
<dbReference type="GO" id="GO:0032456">
    <property type="term" value="P:endocytic recycling"/>
    <property type="evidence" value="ECO:0007669"/>
    <property type="project" value="TreeGrafter"/>
</dbReference>
<evidence type="ECO:0000256" key="5">
    <source>
        <dbReference type="ARBA" id="ARBA00022927"/>
    </source>
</evidence>
<dbReference type="PANTHER" id="PTHR14190">
    <property type="entry name" value="SUPPRESSOR OF ACTIN MUTATIONS 2/VACUOLAR PROTEIN SORTING 52"/>
    <property type="match status" value="1"/>
</dbReference>
<keyword evidence="4" id="KW-0813">Transport</keyword>
<dbReference type="OrthoDB" id="19482at2759"/>
<keyword evidence="6" id="KW-0333">Golgi apparatus</keyword>
<dbReference type="InterPro" id="IPR007258">
    <property type="entry name" value="Vps52"/>
</dbReference>
<evidence type="ECO:0000256" key="6">
    <source>
        <dbReference type="ARBA" id="ARBA00023034"/>
    </source>
</evidence>
<dbReference type="InterPro" id="IPR048319">
    <property type="entry name" value="Vps52_CC"/>
</dbReference>
<dbReference type="GO" id="GO:0005829">
    <property type="term" value="C:cytosol"/>
    <property type="evidence" value="ECO:0007669"/>
    <property type="project" value="GOC"/>
</dbReference>
<dbReference type="GO" id="GO:0007041">
    <property type="term" value="P:lysosomal transport"/>
    <property type="evidence" value="ECO:0007669"/>
    <property type="project" value="TreeGrafter"/>
</dbReference>
<reference evidence="9" key="1">
    <citation type="submission" date="2022-11" db="EMBL/GenBank/DDBJ databases">
        <authorList>
            <person name="Kikuchi T."/>
        </authorList>
    </citation>
    <scope>NUCLEOTIDE SEQUENCE</scope>
    <source>
        <strain evidence="9">PS1010</strain>
    </source>
</reference>
<keyword evidence="5" id="KW-0653">Protein transport</keyword>
<sequence>MEKNFTIASLEFCLSQLKRADESVVRKAITSGDGLSESSDDVGQKLSEAHKNAVKQCLTNADKLATLHNQIDACDKVFERLQNMLCSFQNNLGTIGEDMKQLQVQSLDIHQELENRQKVRNELSQFVDDIVVPQPMITTIMDADPNERGFIEALHELHHKINLISSRGNGEAVAVNDTIPILENLKYKAIEKVREWLLLKIYQFRKPLSNYQIFQHQLLKCRFFYEFVLNHEPAIARELQDEYIDTISKMFFTYFKAYASRLFKLTMKDAASKEDSVGAIDTAKSSGISGFFAAKPQVRNRATVFSIGQRNGVLQSDFLGALIVPHAAAQNNQSFQFETLFRSLQLAFVDHYSHEYLFITDFFLVSENEALEIHSKAMARAVSVLLKCCEEQIVVNWDAISLHLCICLCDKFQQLLIEREVPDVNGYWETMSNILWTRFDQVMTNHNDSVRMIDLKKLQNQGALDARPHFIVRRYAELTSAHLTIAKSNGKEIGPKVGALLESSEDAIEQLLTRMSTMQTSHKNKHVFLINNYDLILGVIDDNESKQSRIYAIVHELEQKSIDDFVEVVLDPHIGFLIKFVTECEGLINQGHTQLLVRYNDKISTVITTFNQKWKQSIDAIHSEVMNLFTNFRLGTSILQTIFTKFVQYVQRFSKIIAHEVFSSNSACSEMINVHQIMLEIKKYKPVY</sequence>
<dbReference type="GO" id="GO:0015031">
    <property type="term" value="P:protein transport"/>
    <property type="evidence" value="ECO:0007669"/>
    <property type="project" value="UniProtKB-KW"/>
</dbReference>
<keyword evidence="10" id="KW-1185">Reference proteome</keyword>
<evidence type="ECO:0000256" key="2">
    <source>
        <dbReference type="ARBA" id="ARBA00008180"/>
    </source>
</evidence>
<dbReference type="Pfam" id="PF04129">
    <property type="entry name" value="Vps52_CC"/>
    <property type="match status" value="1"/>
</dbReference>
<dbReference type="InterPro" id="IPR048361">
    <property type="entry name" value="Vps52_C"/>
</dbReference>
<protein>
    <recommendedName>
        <fullName evidence="3">Vacuolar protein sorting-associated protein 52 homolog</fullName>
    </recommendedName>
</protein>
<name>A0A9P1J0E6_9PELO</name>